<keyword evidence="3" id="KW-1185">Reference proteome</keyword>
<protein>
    <recommendedName>
        <fullName evidence="4">Plasmid maintenance system killer protein</fullName>
    </recommendedName>
</protein>
<evidence type="ECO:0000256" key="1">
    <source>
        <dbReference type="SAM" id="MobiDB-lite"/>
    </source>
</evidence>
<dbReference type="Gene3D" id="3.30.2310.20">
    <property type="entry name" value="RelE-like"/>
    <property type="match status" value="1"/>
</dbReference>
<dbReference type="InterPro" id="IPR007711">
    <property type="entry name" value="HigB-1"/>
</dbReference>
<evidence type="ECO:0008006" key="4">
    <source>
        <dbReference type="Google" id="ProtNLM"/>
    </source>
</evidence>
<organism evidence="2 3">
    <name type="scientific">Methylosinus trichosporium (strain ATCC 35070 / NCIMB 11131 / UNIQEM 75 / OB3b)</name>
    <dbReference type="NCBI Taxonomy" id="595536"/>
    <lineage>
        <taxon>Bacteria</taxon>
        <taxon>Pseudomonadati</taxon>
        <taxon>Pseudomonadota</taxon>
        <taxon>Alphaproteobacteria</taxon>
        <taxon>Hyphomicrobiales</taxon>
        <taxon>Methylocystaceae</taxon>
        <taxon>Methylosinus</taxon>
    </lineage>
</organism>
<dbReference type="SUPFAM" id="SSF143011">
    <property type="entry name" value="RelE-like"/>
    <property type="match status" value="1"/>
</dbReference>
<name>A0A2D2CYY6_METT3</name>
<reference evidence="3" key="1">
    <citation type="submission" date="2017-10" db="EMBL/GenBank/DDBJ databases">
        <title>Completed PacBio SMRT sequence of Methylosinus trichosporium OB3b reveals presence of a third large plasmid.</title>
        <authorList>
            <person name="Charles T.C."/>
            <person name="Lynch M.D.J."/>
            <person name="Heil J.R."/>
            <person name="Cheng J."/>
        </authorList>
    </citation>
    <scope>NUCLEOTIDE SEQUENCE [LARGE SCALE GENOMIC DNA]</scope>
    <source>
        <strain evidence="3">OB3b</strain>
    </source>
</reference>
<dbReference type="InterPro" id="IPR035093">
    <property type="entry name" value="RelE/ParE_toxin_dom_sf"/>
</dbReference>
<dbReference type="PANTHER" id="PTHR40266">
    <property type="entry name" value="TOXIN HIGB-1"/>
    <property type="match status" value="1"/>
</dbReference>
<gene>
    <name evidence="2" type="ORF">CQW49_08405</name>
</gene>
<dbReference type="Pfam" id="PF05015">
    <property type="entry name" value="HigB-like_toxin"/>
    <property type="match status" value="1"/>
</dbReference>
<dbReference type="Proteomes" id="UP000230709">
    <property type="component" value="Chromosome"/>
</dbReference>
<sequence length="159" mass="18032">MAAGCHPAAPWGSGSDRPARLMPIGETPTIRETSGSARASRARSNEWYNVRRCLTHARQRLTTIVMIESFKSKALKRYWTKGDETGVRADWRKKVRIILSRLDVVRVPEEMNTPGLGFHQLKGDQASRYAVSVSRNWRITFGWKGENAADVDMEDYHGE</sequence>
<dbReference type="STRING" id="595536.GCA_000178815_03471"/>
<proteinExistence type="predicted"/>
<dbReference type="EMBL" id="CP023737">
    <property type="protein sequence ID" value="ATQ67904.1"/>
    <property type="molecule type" value="Genomic_DNA"/>
</dbReference>
<evidence type="ECO:0000313" key="3">
    <source>
        <dbReference type="Proteomes" id="UP000230709"/>
    </source>
</evidence>
<dbReference type="AlphaFoldDB" id="A0A2D2CYY6"/>
<accession>A0A2D2CYY6</accession>
<dbReference type="PANTHER" id="PTHR40266:SF2">
    <property type="entry name" value="TOXIN HIGB-1"/>
    <property type="match status" value="1"/>
</dbReference>
<evidence type="ECO:0000313" key="2">
    <source>
        <dbReference type="EMBL" id="ATQ67904.1"/>
    </source>
</evidence>
<dbReference type="KEGG" id="mtw:CQW49_08405"/>
<feature type="region of interest" description="Disordered" evidence="1">
    <location>
        <begin position="1"/>
        <end position="38"/>
    </location>
</feature>